<reference evidence="10 11" key="1">
    <citation type="submission" date="2019-08" db="EMBL/GenBank/DDBJ databases">
        <title>In-depth cultivation of the pig gut microbiome towards novel bacterial diversity and tailored functional studies.</title>
        <authorList>
            <person name="Wylensek D."/>
            <person name="Hitch T.C.A."/>
            <person name="Clavel T."/>
        </authorList>
    </citation>
    <scope>NUCLEOTIDE SEQUENCE [LARGE SCALE GENOMIC DNA]</scope>
    <source>
        <strain evidence="10 11">WCA-380-WT-3A</strain>
    </source>
</reference>
<dbReference type="RefSeq" id="WP_154561511.1">
    <property type="nucleotide sequence ID" value="NZ_VUMG01000001.1"/>
</dbReference>
<evidence type="ECO:0000259" key="9">
    <source>
        <dbReference type="PROSITE" id="PS50901"/>
    </source>
</evidence>
<name>A0A7K0J4L2_9ACTN</name>
<feature type="region of interest" description="Disordered" evidence="6">
    <location>
        <begin position="209"/>
        <end position="230"/>
    </location>
</feature>
<dbReference type="InterPro" id="IPR008984">
    <property type="entry name" value="SMAD_FHA_dom_sf"/>
</dbReference>
<keyword evidence="7" id="KW-1133">Transmembrane helix</keyword>
<dbReference type="InterPro" id="IPR050206">
    <property type="entry name" value="FtsK/SpoIIIE/SftA"/>
</dbReference>
<protein>
    <submittedName>
        <fullName evidence="10">FHA domain-containing protein</fullName>
    </submittedName>
</protein>
<dbReference type="PROSITE" id="PS50901">
    <property type="entry name" value="FTSK"/>
    <property type="match status" value="2"/>
</dbReference>
<evidence type="ECO:0000256" key="7">
    <source>
        <dbReference type="SAM" id="Phobius"/>
    </source>
</evidence>
<keyword evidence="7" id="KW-0812">Transmembrane</keyword>
<dbReference type="CDD" id="cd00060">
    <property type="entry name" value="FHA"/>
    <property type="match status" value="1"/>
</dbReference>
<dbReference type="PANTHER" id="PTHR22683">
    <property type="entry name" value="SPORULATION PROTEIN RELATED"/>
    <property type="match status" value="1"/>
</dbReference>
<dbReference type="CDD" id="cd01127">
    <property type="entry name" value="TrwB_TraG_TraD_VirD4"/>
    <property type="match status" value="1"/>
</dbReference>
<feature type="domain" description="FtsK" evidence="9">
    <location>
        <begin position="639"/>
        <end position="829"/>
    </location>
</feature>
<feature type="binding site" evidence="4">
    <location>
        <begin position="989"/>
        <end position="996"/>
    </location>
    <ligand>
        <name>ATP</name>
        <dbReference type="ChEBI" id="CHEBI:30616"/>
    </ligand>
</feature>
<dbReference type="Proteomes" id="UP000466104">
    <property type="component" value="Unassembled WGS sequence"/>
</dbReference>
<dbReference type="SUPFAM" id="SSF52540">
    <property type="entry name" value="P-loop containing nucleoside triphosphate hydrolases"/>
    <property type="match status" value="3"/>
</dbReference>
<organism evidence="10 11">
    <name type="scientific">Cutibacterium porci</name>
    <dbReference type="NCBI Taxonomy" id="2605781"/>
    <lineage>
        <taxon>Bacteria</taxon>
        <taxon>Bacillati</taxon>
        <taxon>Actinomycetota</taxon>
        <taxon>Actinomycetes</taxon>
        <taxon>Propionibacteriales</taxon>
        <taxon>Propionibacteriaceae</taxon>
        <taxon>Cutibacterium</taxon>
    </lineage>
</organism>
<evidence type="ECO:0000256" key="3">
    <source>
        <dbReference type="ARBA" id="ARBA00022840"/>
    </source>
</evidence>
<sequence length="1426" mass="154314">MRIVISQQGHERIFFVTNAEPTTTLREVLEGAHIDMRHFTRVWVDGREVDHDLGIREVGLCEGAVVSDAPEVTEDADRQVSEYWQLIMVGGATCARVYGLPVSGLARIGRSDEAEISLESASVSWSHAVLDVTEDAVHVIDHDSANGTYLNGKKIGGDPTHPTLMCRGDVLSVGGVCLMLVDPRQRAAQRAHGVVGKVQTAGAGGRIAFNRPPRAALPPHGGQVSVPVRKEPDSPARFSWAAVIAPLLMAGLLVFVLGSARYALVALLSPVMAIGSWVEQKRRNKGSDKENERKYREDLEAARAEIEQAAAHERSRARAQVPYPHELIDAATGSTSTLWQVRRSDRDFYTAIAGTANIKYVPTPRSHGGVMQPRTKALFDRAELRATPLVVDLHAGPVGIWGSREECLAIARSLVCQLATLSGPADFRFAVATDESRAKDWRFTAWLPHTQTGSTNPHERFVAVDTAAATSMLRGLRDSLNTAKPASMVIVVDDLALTQGRDCPLRDILEYRPERSEQAAQRYVSAIIVAPSVDQLPSSCHTVIHAEADNEATVVIPSQAESTSHVTVAGIDADTAQDWARRLARYDDPSAATSGGGLPGLVHLFDILGFDRATMDASTIVKSWQQSTGPNVPLGVCDDGTFVFDLVADGPHGLVGGTTGSGKSELLRSLVAGLAARVDPQHLTFILIDFKGGAAFATLDQLPHTIGTLSNLEPSLAFRALQALNAELKRRQQCFADAGEGIDNLDAYLATNPTEPMPRLLLVIDEFAQLAKEYPDVLSGLVSLGAVGRTLGVHMILATQRPDGVVNDDILANTNMRTALRVQSREQSSNVIGVPLAASIGREQKGRAYIKLGEEDITPIQTALVTGVSGARGSQDLHVDPMILGNAPEEHAIRSNSAEVSDMDALIRWITEANEQLGYGSARRVWPEPLSDHVELSLEHYRPATCREQRVSSGSEPTVLDVALFDDPEHQRQYVSGWRFATENLVLAGMPGSGTSSTLAALALRIADTYAPGDADIVILDVFTASLDRLERLAHVRGYAGPGNTSESRQLQKRVLRYISAELERRSARPHDAFPPLFVLVDGFATLREGYSDVADMSLIESFYQVWAKGPAMGIHCVATATRLKALPPAISDLTGQKWLYQLADTSEYHPTVDKDNHPANLPGRFVSTTRAHHGHVGLPDDIDAAVAAINEFWGVDGLPPLVQEFPKRVEPEQVAMYLVPGNEKWQIPVGINEADLNTYVLEAFTGEHVLISGPARSGKSTMLAAIHQMLVQQSPSTKIVVGAPRRSPLHQMLPGVLLPEQFVDVVAAQSAVPEPCIVMIDDAHLIADESQVLARVLATPDSPLLFIVAGRNNDLRTLYSHWTGQIRRSRLGVLLMPDADYDGDLLGVRLPRHPVATISEARGYGCQNGAATLIQGVTANTRGHR</sequence>
<dbReference type="Gene3D" id="3.40.50.300">
    <property type="entry name" value="P-loop containing nucleotide triphosphate hydrolases"/>
    <property type="match status" value="3"/>
</dbReference>
<dbReference type="InterPro" id="IPR003593">
    <property type="entry name" value="AAA+_ATPase"/>
</dbReference>
<dbReference type="Pfam" id="PF00498">
    <property type="entry name" value="FHA"/>
    <property type="match status" value="1"/>
</dbReference>
<dbReference type="GO" id="GO:0003677">
    <property type="term" value="F:DNA binding"/>
    <property type="evidence" value="ECO:0007669"/>
    <property type="project" value="InterPro"/>
</dbReference>
<feature type="domain" description="FHA" evidence="8">
    <location>
        <begin position="106"/>
        <end position="155"/>
    </location>
</feature>
<dbReference type="PROSITE" id="PS50006">
    <property type="entry name" value="FHA_DOMAIN"/>
    <property type="match status" value="1"/>
</dbReference>
<feature type="domain" description="FtsK" evidence="9">
    <location>
        <begin position="955"/>
        <end position="1150"/>
    </location>
</feature>
<dbReference type="EMBL" id="VUMG01000001">
    <property type="protein sequence ID" value="MSS44874.1"/>
    <property type="molecule type" value="Genomic_DNA"/>
</dbReference>
<keyword evidence="3 4" id="KW-0067">ATP-binding</keyword>
<keyword evidence="2 4" id="KW-0547">Nucleotide-binding</keyword>
<evidence type="ECO:0000259" key="8">
    <source>
        <dbReference type="PROSITE" id="PS50006"/>
    </source>
</evidence>
<keyword evidence="11" id="KW-1185">Reference proteome</keyword>
<dbReference type="SMART" id="SM00240">
    <property type="entry name" value="FHA"/>
    <property type="match status" value="1"/>
</dbReference>
<dbReference type="SMART" id="SM00382">
    <property type="entry name" value="AAA"/>
    <property type="match status" value="3"/>
</dbReference>
<dbReference type="GO" id="GO:0005524">
    <property type="term" value="F:ATP binding"/>
    <property type="evidence" value="ECO:0007669"/>
    <property type="project" value="UniProtKB-UniRule"/>
</dbReference>
<feature type="binding site" evidence="4">
    <location>
        <begin position="657"/>
        <end position="664"/>
    </location>
    <ligand>
        <name>ATP</name>
        <dbReference type="ChEBI" id="CHEBI:30616"/>
    </ligand>
</feature>
<evidence type="ECO:0000256" key="5">
    <source>
        <dbReference type="SAM" id="Coils"/>
    </source>
</evidence>
<dbReference type="Gene3D" id="2.60.200.20">
    <property type="match status" value="1"/>
</dbReference>
<dbReference type="InterPro" id="IPR027417">
    <property type="entry name" value="P-loop_NTPase"/>
</dbReference>
<evidence type="ECO:0000313" key="11">
    <source>
        <dbReference type="Proteomes" id="UP000466104"/>
    </source>
</evidence>
<keyword evidence="7" id="KW-0472">Membrane</keyword>
<feature type="transmembrane region" description="Helical" evidence="7">
    <location>
        <begin position="238"/>
        <end position="257"/>
    </location>
</feature>
<keyword evidence="5" id="KW-0175">Coiled coil</keyword>
<proteinExistence type="predicted"/>
<evidence type="ECO:0000256" key="4">
    <source>
        <dbReference type="PROSITE-ProRule" id="PRU00289"/>
    </source>
</evidence>
<keyword evidence="1" id="KW-0597">Phosphoprotein</keyword>
<dbReference type="SUPFAM" id="SSF49879">
    <property type="entry name" value="SMAD/FHA domain"/>
    <property type="match status" value="1"/>
</dbReference>
<gene>
    <name evidence="10" type="ORF">FYJ43_02130</name>
</gene>
<dbReference type="Pfam" id="PF01580">
    <property type="entry name" value="FtsK_SpoIIIE"/>
    <property type="match status" value="1"/>
</dbReference>
<feature type="coiled-coil region" evidence="5">
    <location>
        <begin position="289"/>
        <end position="316"/>
    </location>
</feature>
<evidence type="ECO:0000256" key="1">
    <source>
        <dbReference type="ARBA" id="ARBA00022553"/>
    </source>
</evidence>
<dbReference type="PANTHER" id="PTHR22683:SF1">
    <property type="entry name" value="TYPE VII SECRETION SYSTEM PROTEIN ESSC"/>
    <property type="match status" value="1"/>
</dbReference>
<dbReference type="InterPro" id="IPR002543">
    <property type="entry name" value="FtsK_dom"/>
</dbReference>
<evidence type="ECO:0000313" key="10">
    <source>
        <dbReference type="EMBL" id="MSS44874.1"/>
    </source>
</evidence>
<evidence type="ECO:0000256" key="6">
    <source>
        <dbReference type="SAM" id="MobiDB-lite"/>
    </source>
</evidence>
<dbReference type="InterPro" id="IPR000253">
    <property type="entry name" value="FHA_dom"/>
</dbReference>
<comment type="caution">
    <text evidence="10">The sequence shown here is derived from an EMBL/GenBank/DDBJ whole genome shotgun (WGS) entry which is preliminary data.</text>
</comment>
<evidence type="ECO:0000256" key="2">
    <source>
        <dbReference type="ARBA" id="ARBA00022741"/>
    </source>
</evidence>
<accession>A0A7K0J4L2</accession>